<comment type="similarity">
    <text evidence="2">Belongs to the RLP family.</text>
</comment>
<dbReference type="Pfam" id="PF08263">
    <property type="entry name" value="LRRNT_2"/>
    <property type="match status" value="1"/>
</dbReference>
<evidence type="ECO:0000256" key="2">
    <source>
        <dbReference type="ARBA" id="ARBA00009592"/>
    </source>
</evidence>
<evidence type="ECO:0000256" key="5">
    <source>
        <dbReference type="ARBA" id="ARBA00022692"/>
    </source>
</evidence>
<dbReference type="Pfam" id="PF13855">
    <property type="entry name" value="LRR_8"/>
    <property type="match status" value="2"/>
</dbReference>
<evidence type="ECO:0000256" key="8">
    <source>
        <dbReference type="ARBA" id="ARBA00022989"/>
    </source>
</evidence>
<evidence type="ECO:0000259" key="13">
    <source>
        <dbReference type="Pfam" id="PF08263"/>
    </source>
</evidence>
<protein>
    <submittedName>
        <fullName evidence="14">Putative receptor like protein 41</fullName>
    </submittedName>
</protein>
<dbReference type="GO" id="GO:0005886">
    <property type="term" value="C:plasma membrane"/>
    <property type="evidence" value="ECO:0007669"/>
    <property type="project" value="UniProtKB-SubCell"/>
</dbReference>
<reference evidence="15" key="1">
    <citation type="journal article" date="2017" name="Nature">
        <title>The sunflower genome provides insights into oil metabolism, flowering and Asterid evolution.</title>
        <authorList>
            <person name="Badouin H."/>
            <person name="Gouzy J."/>
            <person name="Grassa C.J."/>
            <person name="Murat F."/>
            <person name="Staton S.E."/>
            <person name="Cottret L."/>
            <person name="Lelandais-Briere C."/>
            <person name="Owens G.L."/>
            <person name="Carrere S."/>
            <person name="Mayjonade B."/>
            <person name="Legrand L."/>
            <person name="Gill N."/>
            <person name="Kane N.C."/>
            <person name="Bowers J.E."/>
            <person name="Hubner S."/>
            <person name="Bellec A."/>
            <person name="Berard A."/>
            <person name="Berges H."/>
            <person name="Blanchet N."/>
            <person name="Boniface M.C."/>
            <person name="Brunel D."/>
            <person name="Catrice O."/>
            <person name="Chaidir N."/>
            <person name="Claudel C."/>
            <person name="Donnadieu C."/>
            <person name="Faraut T."/>
            <person name="Fievet G."/>
            <person name="Helmstetter N."/>
            <person name="King M."/>
            <person name="Knapp S.J."/>
            <person name="Lai Z."/>
            <person name="Le Paslier M.C."/>
            <person name="Lippi Y."/>
            <person name="Lorenzon L."/>
            <person name="Mandel J.R."/>
            <person name="Marage G."/>
            <person name="Marchand G."/>
            <person name="Marquand E."/>
            <person name="Bret-Mestries E."/>
            <person name="Morien E."/>
            <person name="Nambeesan S."/>
            <person name="Nguyen T."/>
            <person name="Pegot-Espagnet P."/>
            <person name="Pouilly N."/>
            <person name="Raftis F."/>
            <person name="Sallet E."/>
            <person name="Schiex T."/>
            <person name="Thomas J."/>
            <person name="Vandecasteele C."/>
            <person name="Vares D."/>
            <person name="Vear F."/>
            <person name="Vautrin S."/>
            <person name="Crespi M."/>
            <person name="Mangin B."/>
            <person name="Burke J.M."/>
            <person name="Salse J."/>
            <person name="Munos S."/>
            <person name="Vincourt P."/>
            <person name="Rieseberg L.H."/>
            <person name="Langlade N.B."/>
        </authorList>
    </citation>
    <scope>NUCLEOTIDE SEQUENCE [LARGE SCALE GENOMIC DNA]</scope>
    <source>
        <strain evidence="15">cv. SF193</strain>
    </source>
</reference>
<evidence type="ECO:0000256" key="7">
    <source>
        <dbReference type="ARBA" id="ARBA00022737"/>
    </source>
</evidence>
<dbReference type="OMA" id="WFRNITE"/>
<evidence type="ECO:0000256" key="4">
    <source>
        <dbReference type="ARBA" id="ARBA00022614"/>
    </source>
</evidence>
<dbReference type="SUPFAM" id="SSF52047">
    <property type="entry name" value="RNI-like"/>
    <property type="match status" value="1"/>
</dbReference>
<keyword evidence="10" id="KW-0325">Glycoprotein</keyword>
<dbReference type="FunFam" id="3.80.10.10:FF:000095">
    <property type="entry name" value="LRR receptor-like serine/threonine-protein kinase GSO1"/>
    <property type="match status" value="2"/>
</dbReference>
<name>A0A251TRW7_HELAN</name>
<evidence type="ECO:0000256" key="11">
    <source>
        <dbReference type="SAM" id="Phobius"/>
    </source>
</evidence>
<keyword evidence="4" id="KW-0433">Leucine-rich repeat</keyword>
<dbReference type="Proteomes" id="UP000215914">
    <property type="component" value="Chromosome 9"/>
</dbReference>
<keyword evidence="6 12" id="KW-0732">Signal</keyword>
<keyword evidence="14" id="KW-0675">Receptor</keyword>
<dbReference type="STRING" id="4232.A0A251TRW7"/>
<dbReference type="GO" id="GO:0006952">
    <property type="term" value="P:defense response"/>
    <property type="evidence" value="ECO:0007669"/>
    <property type="project" value="UniProtKB-ARBA"/>
</dbReference>
<dbReference type="EMBL" id="CM007898">
    <property type="protein sequence ID" value="OTG13870.1"/>
    <property type="molecule type" value="Genomic_DNA"/>
</dbReference>
<dbReference type="FunFam" id="3.80.10.10:FF:000041">
    <property type="entry name" value="LRR receptor-like serine/threonine-protein kinase ERECTA"/>
    <property type="match status" value="1"/>
</dbReference>
<feature type="transmembrane region" description="Helical" evidence="11">
    <location>
        <begin position="879"/>
        <end position="904"/>
    </location>
</feature>
<evidence type="ECO:0000256" key="9">
    <source>
        <dbReference type="ARBA" id="ARBA00023136"/>
    </source>
</evidence>
<evidence type="ECO:0000256" key="3">
    <source>
        <dbReference type="ARBA" id="ARBA00022475"/>
    </source>
</evidence>
<organism evidence="14 15">
    <name type="scientific">Helianthus annuus</name>
    <name type="common">Common sunflower</name>
    <dbReference type="NCBI Taxonomy" id="4232"/>
    <lineage>
        <taxon>Eukaryota</taxon>
        <taxon>Viridiplantae</taxon>
        <taxon>Streptophyta</taxon>
        <taxon>Embryophyta</taxon>
        <taxon>Tracheophyta</taxon>
        <taxon>Spermatophyta</taxon>
        <taxon>Magnoliopsida</taxon>
        <taxon>eudicotyledons</taxon>
        <taxon>Gunneridae</taxon>
        <taxon>Pentapetalae</taxon>
        <taxon>asterids</taxon>
        <taxon>campanulids</taxon>
        <taxon>Asterales</taxon>
        <taxon>Asteraceae</taxon>
        <taxon>Asteroideae</taxon>
        <taxon>Heliantheae alliance</taxon>
        <taxon>Heliantheae</taxon>
        <taxon>Helianthus</taxon>
    </lineage>
</organism>
<dbReference type="PRINTS" id="PR00019">
    <property type="entry name" value="LEURICHRPT"/>
</dbReference>
<dbReference type="Gene3D" id="3.80.10.10">
    <property type="entry name" value="Ribonuclease Inhibitor"/>
    <property type="match status" value="5"/>
</dbReference>
<feature type="transmembrane region" description="Helical" evidence="11">
    <location>
        <begin position="943"/>
        <end position="961"/>
    </location>
</feature>
<dbReference type="InterPro" id="IPR032675">
    <property type="entry name" value="LRR_dom_sf"/>
</dbReference>
<evidence type="ECO:0000256" key="6">
    <source>
        <dbReference type="ARBA" id="ARBA00022729"/>
    </source>
</evidence>
<feature type="chain" id="PRO_5013395464" evidence="12">
    <location>
        <begin position="19"/>
        <end position="963"/>
    </location>
</feature>
<comment type="subcellular location">
    <subcellularLocation>
        <location evidence="1">Cell membrane</location>
        <topology evidence="1">Single-pass type I membrane protein</topology>
    </subcellularLocation>
</comment>
<dbReference type="InterPro" id="IPR003591">
    <property type="entry name" value="Leu-rich_rpt_typical-subtyp"/>
</dbReference>
<keyword evidence="7" id="KW-0677">Repeat</keyword>
<dbReference type="Pfam" id="PF00560">
    <property type="entry name" value="LRR_1"/>
    <property type="match status" value="9"/>
</dbReference>
<keyword evidence="8 11" id="KW-1133">Transmembrane helix</keyword>
<dbReference type="InterPro" id="IPR001611">
    <property type="entry name" value="Leu-rich_rpt"/>
</dbReference>
<dbReference type="SMART" id="SM00369">
    <property type="entry name" value="LRR_TYP"/>
    <property type="match status" value="11"/>
</dbReference>
<proteinExistence type="inferred from homology"/>
<feature type="transmembrane region" description="Helical" evidence="11">
    <location>
        <begin position="916"/>
        <end position="937"/>
    </location>
</feature>
<dbReference type="AlphaFoldDB" id="A0A251TRW7"/>
<dbReference type="FunFam" id="3.80.10.10:FF:000129">
    <property type="entry name" value="Leucine-rich repeat receptor-like kinase"/>
    <property type="match status" value="1"/>
</dbReference>
<dbReference type="PANTHER" id="PTHR48063">
    <property type="entry name" value="LRR RECEPTOR-LIKE KINASE"/>
    <property type="match status" value="1"/>
</dbReference>
<sequence length="963" mass="106975">MKTSFLLIFTSLLFQIIGLSIITASSNVTCIQRERRSLLVFKQTLTDTSNLLSTWSGVECCHWQGIGCDRLNGHVVKLDLRSLNFSRRLVGKLSPSLQNLKHLRYLDLSVNQFSGSIPEFMGSFKHLEYLNLTHSGLSGVVPHHLGNLSRLQYLDLSHGPLMDDLDRRISYGYDIGAPRPVIDDLGWVSSLRSLRHLDLSYMSLEHIDWFHPINMLPSLLTLNLASCDVNIPSVKVVNFTSLNSLDLSSNLINSTIPVWLSNLTGLMHLNFELNHFHGKIPDFMGMFSALASIDLSTNSFETLMPDTLFNLSSLIHMDLSGNKFSGPIPVNLGLLLRLEDLALGDNQLSGNITLSLGELSKLKTLDLSENSLVGVLSQTHFTKLKNLNCLMLSDNSLALNFSSRWRAPFQLQVLYASSVNIGPQFPKWLQTQTNLQRLDLSNSGISDTIPEWFENILSHILDLDLSYNHIGGKLPRFHFKSSAQILDGISLKLNSNKFEGSLANFPENLLILDLSDNLLSGHVPQTDGAMSPSLQVVNLSKNRFTGNIPVHLCNVLSIQLLDLSQNKFSGRLPGCLGNLTNLQVINLANNTITGVVPSSLGSLIQLNSLHLHNNRIEGGIPLSLQNLTRLVTMDLGKNMLMCDIPFWIGEKLSDLRILNLESNKFTGKIPLQLCKLHALQYLSLAHNNIIGTIPHCFGNLSGMITSSNWITFGSMQTYDENILVSTKGRQQSYTRTVLRFFISIDLSNNNIVGELPDALMYLLGLKSLNLSGNLLKGHIPVIIGNLKQLESLDLSMNNLSGRIPQSLGSLTFLSYLNLSFNDLYGRVPAGNQLQTLDDPTIYEGNNGLCGPPVLRSCNEDDVRDNHVGKNEGQDDTEDLWFYTGMGPGFFVGFVGLLGSLHFITRWRLVYFGTLENVYSWLTLSILLNLAVVVTIVNMGELEILLEFIKVITINVVNGGWLKR</sequence>
<dbReference type="InParanoid" id="A0A251TRW7"/>
<dbReference type="PANTHER" id="PTHR48063:SF106">
    <property type="entry name" value="LEUCINE-RICH REPEAT DOMAIN, L DOMAIN-LIKE PROTEIN-RELATED"/>
    <property type="match status" value="1"/>
</dbReference>
<dbReference type="GO" id="GO:0051707">
    <property type="term" value="P:response to other organism"/>
    <property type="evidence" value="ECO:0007669"/>
    <property type="project" value="UniProtKB-ARBA"/>
</dbReference>
<keyword evidence="9 11" id="KW-0472">Membrane</keyword>
<keyword evidence="5 11" id="KW-0812">Transmembrane</keyword>
<evidence type="ECO:0000256" key="1">
    <source>
        <dbReference type="ARBA" id="ARBA00004251"/>
    </source>
</evidence>
<dbReference type="InterPro" id="IPR046956">
    <property type="entry name" value="RLP23-like"/>
</dbReference>
<evidence type="ECO:0000256" key="12">
    <source>
        <dbReference type="SAM" id="SignalP"/>
    </source>
</evidence>
<feature type="domain" description="Leucine-rich repeat-containing N-terminal plant-type" evidence="13">
    <location>
        <begin position="33"/>
        <end position="69"/>
    </location>
</feature>
<evidence type="ECO:0000256" key="10">
    <source>
        <dbReference type="ARBA" id="ARBA00023180"/>
    </source>
</evidence>
<dbReference type="InterPro" id="IPR013210">
    <property type="entry name" value="LRR_N_plant-typ"/>
</dbReference>
<evidence type="ECO:0000313" key="15">
    <source>
        <dbReference type="Proteomes" id="UP000215914"/>
    </source>
</evidence>
<evidence type="ECO:0000313" key="14">
    <source>
        <dbReference type="EMBL" id="OTG13870.1"/>
    </source>
</evidence>
<keyword evidence="15" id="KW-1185">Reference proteome</keyword>
<gene>
    <name evidence="14" type="primary">AtRLP41</name>
    <name evidence="14" type="ORF">HannXRQ_Chr09g0243061</name>
</gene>
<dbReference type="SUPFAM" id="SSF52058">
    <property type="entry name" value="L domain-like"/>
    <property type="match status" value="1"/>
</dbReference>
<keyword evidence="3" id="KW-1003">Cell membrane</keyword>
<accession>A0A251TRW7</accession>
<dbReference type="SMART" id="SM00365">
    <property type="entry name" value="LRR_SD22"/>
    <property type="match status" value="6"/>
</dbReference>
<feature type="signal peptide" evidence="12">
    <location>
        <begin position="1"/>
        <end position="18"/>
    </location>
</feature>